<dbReference type="AlphaFoldDB" id="N1Q2Q7"/>
<gene>
    <name evidence="1" type="ORF">DOTSEDRAFT_68708</name>
</gene>
<protein>
    <submittedName>
        <fullName evidence="1">Uncharacterized protein</fullName>
    </submittedName>
</protein>
<reference evidence="2" key="1">
    <citation type="journal article" date="2012" name="PLoS Genet.">
        <title>The genomes of the fungal plant pathogens Cladosporium fulvum and Dothistroma septosporum reveal adaptation to different hosts and lifestyles but also signatures of common ancestry.</title>
        <authorList>
            <person name="de Wit P.J.G.M."/>
            <person name="van der Burgt A."/>
            <person name="Oekmen B."/>
            <person name="Stergiopoulos I."/>
            <person name="Abd-Elsalam K.A."/>
            <person name="Aerts A.L."/>
            <person name="Bahkali A.H."/>
            <person name="Beenen H.G."/>
            <person name="Chettri P."/>
            <person name="Cox M.P."/>
            <person name="Datema E."/>
            <person name="de Vries R.P."/>
            <person name="Dhillon B."/>
            <person name="Ganley A.R."/>
            <person name="Griffiths S.A."/>
            <person name="Guo Y."/>
            <person name="Hamelin R.C."/>
            <person name="Henrissat B."/>
            <person name="Kabir M.S."/>
            <person name="Jashni M.K."/>
            <person name="Kema G."/>
            <person name="Klaubauf S."/>
            <person name="Lapidus A."/>
            <person name="Levasseur A."/>
            <person name="Lindquist E."/>
            <person name="Mehrabi R."/>
            <person name="Ohm R.A."/>
            <person name="Owen T.J."/>
            <person name="Salamov A."/>
            <person name="Schwelm A."/>
            <person name="Schijlen E."/>
            <person name="Sun H."/>
            <person name="van den Burg H.A."/>
            <person name="van Ham R.C.H.J."/>
            <person name="Zhang S."/>
            <person name="Goodwin S.B."/>
            <person name="Grigoriev I.V."/>
            <person name="Collemare J."/>
            <person name="Bradshaw R.E."/>
        </authorList>
    </citation>
    <scope>NUCLEOTIDE SEQUENCE [LARGE SCALE GENOMIC DNA]</scope>
    <source>
        <strain evidence="2">NZE10 / CBS 128990</strain>
    </source>
</reference>
<accession>N1Q2Q7</accession>
<evidence type="ECO:0000313" key="2">
    <source>
        <dbReference type="Proteomes" id="UP000016933"/>
    </source>
</evidence>
<dbReference type="Proteomes" id="UP000016933">
    <property type="component" value="Unassembled WGS sequence"/>
</dbReference>
<dbReference type="EMBL" id="KB446535">
    <property type="protein sequence ID" value="EME49977.1"/>
    <property type="molecule type" value="Genomic_DNA"/>
</dbReference>
<organism evidence="1 2">
    <name type="scientific">Dothistroma septosporum (strain NZE10 / CBS 128990)</name>
    <name type="common">Red band needle blight fungus</name>
    <name type="synonym">Mycosphaerella pini</name>
    <dbReference type="NCBI Taxonomy" id="675120"/>
    <lineage>
        <taxon>Eukaryota</taxon>
        <taxon>Fungi</taxon>
        <taxon>Dikarya</taxon>
        <taxon>Ascomycota</taxon>
        <taxon>Pezizomycotina</taxon>
        <taxon>Dothideomycetes</taxon>
        <taxon>Dothideomycetidae</taxon>
        <taxon>Mycosphaerellales</taxon>
        <taxon>Mycosphaerellaceae</taxon>
        <taxon>Dothistroma</taxon>
    </lineage>
</organism>
<keyword evidence="2" id="KW-1185">Reference proteome</keyword>
<sequence length="53" mass="5818">MLVYITTASSSSSLSFAVARIQCRYCPWYITTRIASRGIILGASRCNQGLSKD</sequence>
<dbReference type="HOGENOM" id="CLU_3068646_0_0_1"/>
<reference evidence="1 2" key="2">
    <citation type="journal article" date="2012" name="PLoS Pathog.">
        <title>Diverse lifestyles and strategies of plant pathogenesis encoded in the genomes of eighteen Dothideomycetes fungi.</title>
        <authorList>
            <person name="Ohm R.A."/>
            <person name="Feau N."/>
            <person name="Henrissat B."/>
            <person name="Schoch C.L."/>
            <person name="Horwitz B.A."/>
            <person name="Barry K.W."/>
            <person name="Condon B.J."/>
            <person name="Copeland A.C."/>
            <person name="Dhillon B."/>
            <person name="Glaser F."/>
            <person name="Hesse C.N."/>
            <person name="Kosti I."/>
            <person name="LaButti K."/>
            <person name="Lindquist E.A."/>
            <person name="Lucas S."/>
            <person name="Salamov A.A."/>
            <person name="Bradshaw R.E."/>
            <person name="Ciuffetti L."/>
            <person name="Hamelin R.C."/>
            <person name="Kema G.H.J."/>
            <person name="Lawrence C."/>
            <person name="Scott J.A."/>
            <person name="Spatafora J.W."/>
            <person name="Turgeon B.G."/>
            <person name="de Wit P.J.G.M."/>
            <person name="Zhong S."/>
            <person name="Goodwin S.B."/>
            <person name="Grigoriev I.V."/>
        </authorList>
    </citation>
    <scope>NUCLEOTIDE SEQUENCE [LARGE SCALE GENOMIC DNA]</scope>
    <source>
        <strain evidence="2">NZE10 / CBS 128990</strain>
    </source>
</reference>
<proteinExistence type="predicted"/>
<name>N1Q2Q7_DOTSN</name>
<evidence type="ECO:0000313" key="1">
    <source>
        <dbReference type="EMBL" id="EME49977.1"/>
    </source>
</evidence>